<dbReference type="InterPro" id="IPR007516">
    <property type="entry name" value="Co_F420_Hydgase/DH_bsu_N"/>
</dbReference>
<evidence type="ECO:0000256" key="4">
    <source>
        <dbReference type="ARBA" id="ARBA00023004"/>
    </source>
</evidence>
<dbReference type="GO" id="GO:0052592">
    <property type="term" value="F:oxidoreductase activity, acting on CH or CH2 groups, with an iron-sulfur protein as acceptor"/>
    <property type="evidence" value="ECO:0007669"/>
    <property type="project" value="TreeGrafter"/>
</dbReference>
<dbReference type="PANTHER" id="PTHR31332">
    <property type="entry name" value="7-HYDROXYMETHYL CHLOROPHYLL A REDUCTASE, CHLOROPLASTIC"/>
    <property type="match status" value="1"/>
</dbReference>
<evidence type="ECO:0000256" key="3">
    <source>
        <dbReference type="ARBA" id="ARBA00023002"/>
    </source>
</evidence>
<accession>A0A6I6HR79</accession>
<sequence length="471" mass="52303">MHEPRPQLTPASIVRSGLCIGCGSCVAQSRSEQPAAFANDGEAPRMRLDAHGELKPQGPAEWLRQGPAAFSRTCPFSPAARNETEVADDLFPGAAHTDALVGRFDGAYVGHADEGSFRAQGSSGGMVSWTASELLRAGLVDAVAHVLPSGGDRFFRYGLSRTPEEIGTGAKSRYYPVEMSEVLETIRTVPGRYAVVGVPCFIKAVQLLRREDPLMRERIAFTLGLFCGHMKSARLVESFAYQMGVNVEDIRSVEYRLKDERRPANWYTAQFVLRDGRSVQRDWFHLAEGDWGSGFFQNEACNFCDDVVSETADISFGDAWVEPYASDGRGTNVVIVRSPMLHELVANAMAAGRLNLAPVDGAFLAQTQAAGFRQRREGLAYRLTWRRRGLQPVKRVRPGRTLPWRRKLIYRMRAAITRWSRRLFAAARWAGGRSLYVHWAQGALSFYHALAYSRGRIGSWVARLAPDDRSG</sequence>
<evidence type="ECO:0000259" key="6">
    <source>
        <dbReference type="Pfam" id="PF04422"/>
    </source>
</evidence>
<evidence type="ECO:0000259" key="7">
    <source>
        <dbReference type="Pfam" id="PF04432"/>
    </source>
</evidence>
<reference evidence="8 9" key="1">
    <citation type="submission" date="2019-12" db="EMBL/GenBank/DDBJ databases">
        <title>Hybrid Genome Assemblies of two High G+C Isolates from Undergraduate Microbiology Courses.</title>
        <authorList>
            <person name="Ne Ville C.J."/>
            <person name="Enright D."/>
            <person name="Hernandez I."/>
            <person name="Dodsworth J."/>
            <person name="Orwin P.M."/>
        </authorList>
    </citation>
    <scope>NUCLEOTIDE SEQUENCE [LARGE SCALE GENOMIC DNA]</scope>
    <source>
        <strain evidence="8 9">CSUSB</strain>
    </source>
</reference>
<keyword evidence="4" id="KW-0408">Iron</keyword>
<dbReference type="Pfam" id="PF04432">
    <property type="entry name" value="FrhB_FdhB_C"/>
    <property type="match status" value="1"/>
</dbReference>
<protein>
    <submittedName>
        <fullName evidence="8">Coenzyme F420 hydrogenase</fullName>
    </submittedName>
</protein>
<evidence type="ECO:0000313" key="8">
    <source>
        <dbReference type="EMBL" id="QGW84944.1"/>
    </source>
</evidence>
<feature type="domain" description="Coenzyme F420 hydrogenase/dehydrogenase beta subunit N-terminal" evidence="6">
    <location>
        <begin position="108"/>
        <end position="184"/>
    </location>
</feature>
<dbReference type="GO" id="GO:0046872">
    <property type="term" value="F:metal ion binding"/>
    <property type="evidence" value="ECO:0007669"/>
    <property type="project" value="UniProtKB-KW"/>
</dbReference>
<dbReference type="Pfam" id="PF04422">
    <property type="entry name" value="FrhB_FdhB_N"/>
    <property type="match status" value="1"/>
</dbReference>
<dbReference type="PANTHER" id="PTHR31332:SF6">
    <property type="entry name" value="FORMATE DEHYDROGENASE SUBUNIT BETA"/>
    <property type="match status" value="1"/>
</dbReference>
<keyword evidence="2" id="KW-0479">Metal-binding</keyword>
<evidence type="ECO:0000313" key="9">
    <source>
        <dbReference type="Proteomes" id="UP000425817"/>
    </source>
</evidence>
<dbReference type="InterPro" id="IPR045220">
    <property type="entry name" value="FRHB/FDHB/HCAR-like"/>
</dbReference>
<evidence type="ECO:0000256" key="2">
    <source>
        <dbReference type="ARBA" id="ARBA00022723"/>
    </source>
</evidence>
<feature type="domain" description="Coenzyme F420 hydrogenase/dehydrogenase beta subunit C-terminal" evidence="7">
    <location>
        <begin position="192"/>
        <end position="360"/>
    </location>
</feature>
<evidence type="ECO:0000256" key="1">
    <source>
        <dbReference type="ARBA" id="ARBA00001974"/>
    </source>
</evidence>
<comment type="cofactor">
    <cofactor evidence="1">
        <name>FAD</name>
        <dbReference type="ChEBI" id="CHEBI:57692"/>
    </cofactor>
</comment>
<proteinExistence type="predicted"/>
<dbReference type="AlphaFoldDB" id="A0A6I6HR79"/>
<organism evidence="8 9">
    <name type="scientific">Variovorax paradoxus</name>
    <dbReference type="NCBI Taxonomy" id="34073"/>
    <lineage>
        <taxon>Bacteria</taxon>
        <taxon>Pseudomonadati</taxon>
        <taxon>Pseudomonadota</taxon>
        <taxon>Betaproteobacteria</taxon>
        <taxon>Burkholderiales</taxon>
        <taxon>Comamonadaceae</taxon>
        <taxon>Variovorax</taxon>
    </lineage>
</organism>
<dbReference type="InterPro" id="IPR007525">
    <property type="entry name" value="FrhB_FdhB_C"/>
</dbReference>
<dbReference type="EMBL" id="CP046622">
    <property type="protein sequence ID" value="QGW84944.1"/>
    <property type="molecule type" value="Genomic_DNA"/>
</dbReference>
<name>A0A6I6HR79_VARPD</name>
<evidence type="ECO:0000256" key="5">
    <source>
        <dbReference type="ARBA" id="ARBA00023014"/>
    </source>
</evidence>
<keyword evidence="3" id="KW-0560">Oxidoreductase</keyword>
<gene>
    <name evidence="8" type="ORF">GOQ09_09915</name>
</gene>
<dbReference type="OrthoDB" id="3247493at2"/>
<dbReference type="GO" id="GO:0051536">
    <property type="term" value="F:iron-sulfur cluster binding"/>
    <property type="evidence" value="ECO:0007669"/>
    <property type="project" value="UniProtKB-KW"/>
</dbReference>
<keyword evidence="5" id="KW-0411">Iron-sulfur</keyword>
<dbReference type="Proteomes" id="UP000425817">
    <property type="component" value="Chromosome"/>
</dbReference>